<dbReference type="NCBIfam" id="TIGR01840">
    <property type="entry name" value="esterase_phb"/>
    <property type="match status" value="1"/>
</dbReference>
<reference evidence="3" key="1">
    <citation type="submission" date="2021-11" db="EMBL/GenBank/DDBJ databases">
        <title>BS-T2-15 a new species belonging to the Comamonadaceae family isolated from the soil of a French oak forest.</title>
        <authorList>
            <person name="Mieszkin S."/>
            <person name="Alain K."/>
        </authorList>
    </citation>
    <scope>NUCLEOTIDE SEQUENCE</scope>
    <source>
        <strain evidence="3">BS-T2-15</strain>
    </source>
</reference>
<name>A0A9X2BXV5_9BURK</name>
<gene>
    <name evidence="3" type="ORF">LPC04_04645</name>
</gene>
<keyword evidence="4" id="KW-1185">Reference proteome</keyword>
<sequence>MAKRKKAGIWAGIVSRNARVASQFALRVGRAAVKQSMSRIAKPAPAAKKSAKRGPAVLAKRWLTGVAVGSAGSRRYHLFVPAGLGASDRPPLLVMLHGCGQDGVAFARSTRMDAIAQREGFLVLYPEQDRLANAQGCWNWFETRSGRAQVEAGVVVAAVDQVIRRHRADASRVAIGGLSAGASLAALVAARHPERFAAVAMHSGVRPGAAQSSATALAAMRGRGRSKAWSVPDVALPPLLVIQGTADPIVVRANARAAAHAWAHAGDALDTAPVREGAERRLQRGSRKPMRVVDFKRRASLLATLVEIDGLGHAWSGGATGQPYSDPTGPDMSRLIWAFASRQFRKARV</sequence>
<accession>A0A9X2BXV5</accession>
<dbReference type="Proteomes" id="UP001139353">
    <property type="component" value="Unassembled WGS sequence"/>
</dbReference>
<dbReference type="PANTHER" id="PTHR43037:SF1">
    <property type="entry name" value="BLL1128 PROTEIN"/>
    <property type="match status" value="1"/>
</dbReference>
<dbReference type="PANTHER" id="PTHR43037">
    <property type="entry name" value="UNNAMED PRODUCT-RELATED"/>
    <property type="match status" value="1"/>
</dbReference>
<keyword evidence="2" id="KW-0378">Hydrolase</keyword>
<dbReference type="InterPro" id="IPR010126">
    <property type="entry name" value="Esterase_phb"/>
</dbReference>
<dbReference type="InterPro" id="IPR050955">
    <property type="entry name" value="Plant_Biomass_Hydrol_Est"/>
</dbReference>
<dbReference type="RefSeq" id="WP_275681011.1">
    <property type="nucleotide sequence ID" value="NZ_JAJLJH010000001.1"/>
</dbReference>
<dbReference type="GO" id="GO:0005576">
    <property type="term" value="C:extracellular region"/>
    <property type="evidence" value="ECO:0007669"/>
    <property type="project" value="InterPro"/>
</dbReference>
<dbReference type="GO" id="GO:0016787">
    <property type="term" value="F:hydrolase activity"/>
    <property type="evidence" value="ECO:0007669"/>
    <property type="project" value="UniProtKB-KW"/>
</dbReference>
<protein>
    <submittedName>
        <fullName evidence="3">PHB depolymerase family esterase</fullName>
    </submittedName>
</protein>
<dbReference type="Pfam" id="PF10503">
    <property type="entry name" value="Esterase_PHB"/>
    <property type="match status" value="1"/>
</dbReference>
<comment type="caution">
    <text evidence="3">The sequence shown here is derived from an EMBL/GenBank/DDBJ whole genome shotgun (WGS) entry which is preliminary data.</text>
</comment>
<evidence type="ECO:0000256" key="1">
    <source>
        <dbReference type="ARBA" id="ARBA00022729"/>
    </source>
</evidence>
<evidence type="ECO:0000313" key="3">
    <source>
        <dbReference type="EMBL" id="MCK9684993.1"/>
    </source>
</evidence>
<dbReference type="SUPFAM" id="SSF53474">
    <property type="entry name" value="alpha/beta-Hydrolases"/>
    <property type="match status" value="1"/>
</dbReference>
<proteinExistence type="predicted"/>
<evidence type="ECO:0000256" key="2">
    <source>
        <dbReference type="ARBA" id="ARBA00022801"/>
    </source>
</evidence>
<keyword evidence="1" id="KW-0732">Signal</keyword>
<dbReference type="EMBL" id="JAJLJH010000001">
    <property type="protein sequence ID" value="MCK9684993.1"/>
    <property type="molecule type" value="Genomic_DNA"/>
</dbReference>
<dbReference type="InterPro" id="IPR029058">
    <property type="entry name" value="AB_hydrolase_fold"/>
</dbReference>
<evidence type="ECO:0000313" key="4">
    <source>
        <dbReference type="Proteomes" id="UP001139353"/>
    </source>
</evidence>
<dbReference type="Gene3D" id="3.40.50.1820">
    <property type="entry name" value="alpha/beta hydrolase"/>
    <property type="match status" value="1"/>
</dbReference>
<organism evidence="3 4">
    <name type="scientific">Scleromatobacter humisilvae</name>
    <dbReference type="NCBI Taxonomy" id="2897159"/>
    <lineage>
        <taxon>Bacteria</taxon>
        <taxon>Pseudomonadati</taxon>
        <taxon>Pseudomonadota</taxon>
        <taxon>Betaproteobacteria</taxon>
        <taxon>Burkholderiales</taxon>
        <taxon>Sphaerotilaceae</taxon>
        <taxon>Scleromatobacter</taxon>
    </lineage>
</organism>
<dbReference type="AlphaFoldDB" id="A0A9X2BXV5"/>